<evidence type="ECO:0000313" key="4">
    <source>
        <dbReference type="EMBL" id="AJE39055.1"/>
    </source>
</evidence>
<name>Q93NX3_9ACTN</name>
<reference evidence="5 7" key="5">
    <citation type="submission" date="2017-09" db="EMBL/GenBank/DDBJ databases">
        <title>Streptomyces genome completion.</title>
        <authorList>
            <person name="Lee N."/>
            <person name="Cho B.-K."/>
        </authorList>
    </citation>
    <scope>NUCLEOTIDE SEQUENCE [LARGE SCALE GENOMIC DNA]</scope>
    <source>
        <strain evidence="5 7">ATCC 14899</strain>
    </source>
</reference>
<feature type="domain" description="Low molecular weight protein antigen 6 PH" evidence="2">
    <location>
        <begin position="65"/>
        <end position="129"/>
    </location>
</feature>
<dbReference type="KEGG" id="snq:CP978_03030"/>
<organism evidence="3">
    <name type="scientific">Streptomyces nodosus</name>
    <dbReference type="NCBI Taxonomy" id="40318"/>
    <lineage>
        <taxon>Bacteria</taxon>
        <taxon>Bacillati</taxon>
        <taxon>Actinomycetota</taxon>
        <taxon>Actinomycetes</taxon>
        <taxon>Kitasatosporales</taxon>
        <taxon>Streptomycetaceae</taxon>
        <taxon>Streptomyces</taxon>
    </lineage>
</organism>
<dbReference type="OrthoDB" id="4328553at2"/>
<keyword evidence="1" id="KW-0812">Transmembrane</keyword>
<evidence type="ECO:0000313" key="5">
    <source>
        <dbReference type="EMBL" id="QEV37646.1"/>
    </source>
</evidence>
<dbReference type="Proteomes" id="UP000031526">
    <property type="component" value="Chromosome"/>
</dbReference>
<dbReference type="InterPro" id="IPR019692">
    <property type="entry name" value="CFP-6_PH"/>
</dbReference>
<feature type="transmembrane region" description="Helical" evidence="1">
    <location>
        <begin position="295"/>
        <end position="314"/>
    </location>
</feature>
<keyword evidence="6" id="KW-1185">Reference proteome</keyword>
<feature type="transmembrane region" description="Helical" evidence="1">
    <location>
        <begin position="44"/>
        <end position="63"/>
    </location>
</feature>
<evidence type="ECO:0000259" key="2">
    <source>
        <dbReference type="Pfam" id="PF10756"/>
    </source>
</evidence>
<dbReference type="EMBL" id="CP023747">
    <property type="protein sequence ID" value="QEV37646.1"/>
    <property type="molecule type" value="Genomic_DNA"/>
</dbReference>
<reference evidence="6" key="3">
    <citation type="submission" date="2014-09" db="EMBL/GenBank/DDBJ databases">
        <title>Sequence of the Streptomyces nodosus genome.</title>
        <authorList>
            <person name="Sweeney P."/>
            <person name="Stephens N."/>
            <person name="Murphy C."/>
            <person name="Caffrey P."/>
        </authorList>
    </citation>
    <scope>NUCLEOTIDE SEQUENCE [LARGE SCALE GENOMIC DNA]</scope>
    <source>
        <strain evidence="6">ATCC 14899</strain>
    </source>
</reference>
<feature type="transmembrane region" description="Helical" evidence="1">
    <location>
        <begin position="17"/>
        <end position="37"/>
    </location>
</feature>
<dbReference type="EMBL" id="CP009313">
    <property type="protein sequence ID" value="AJE39055.1"/>
    <property type="molecule type" value="Genomic_DNA"/>
</dbReference>
<keyword evidence="1" id="KW-0472">Membrane</keyword>
<protein>
    <submittedName>
        <fullName evidence="3">AmphORF3</fullName>
    </submittedName>
    <submittedName>
        <fullName evidence="4">Membrane protein</fullName>
    </submittedName>
    <submittedName>
        <fullName evidence="5">PH domain-containing protein</fullName>
    </submittedName>
</protein>
<evidence type="ECO:0000256" key="1">
    <source>
        <dbReference type="SAM" id="Phobius"/>
    </source>
</evidence>
<accession>Q93NX3</accession>
<feature type="transmembrane region" description="Helical" evidence="1">
    <location>
        <begin position="334"/>
        <end position="351"/>
    </location>
</feature>
<reference evidence="3" key="2">
    <citation type="journal article" date="2005" name="J. Biol. Chem.">
        <title>Biosynthesis of amphotericin derivatives lacking exocyclic carboxyl groups.</title>
        <authorList>
            <person name="Carmody M."/>
            <person name="Murphy B."/>
            <person name="Byrne B."/>
            <person name="Power P."/>
            <person name="Rai D."/>
            <person name="Rawlings B."/>
            <person name="Caffrey P."/>
        </authorList>
    </citation>
    <scope>NUCLEOTIDE SEQUENCE</scope>
</reference>
<proteinExistence type="predicted"/>
<evidence type="ECO:0000313" key="3">
    <source>
        <dbReference type="EMBL" id="AAK73507.1"/>
    </source>
</evidence>
<keyword evidence="1" id="KW-1133">Transmembrane helix</keyword>
<dbReference type="Pfam" id="PF10756">
    <property type="entry name" value="bPH_6"/>
    <property type="match status" value="1"/>
</dbReference>
<feature type="transmembrane region" description="Helical" evidence="1">
    <location>
        <begin position="168"/>
        <end position="189"/>
    </location>
</feature>
<sequence length="533" mass="56189">MNDAGEVVCRPSSKRPLWFFVGLGAAGALLAAGRAAFGGGFLDVGVGVGLLLALVGIAALHAVTAQVRADAYGLHSRTLLRRRSVPWRDVADLRVRLKYIKNGGKSRRVGLVLRDGHRRHLPLPTSVKSHDPDFDAKLEGLRALHRHYGTPESSHIAVVSPGTAGAGWVGSLIACALLLVSAGVAAVFVPSAGSHMREWKSATPCTAESPVTERGECLTTLPAVIARTDAHQPKQPSWLYFMDGRPVKRVRVSYEAAEEFQSGDNVELTFWHGQVMKVAGEGHVWREHIAGAGDVAVVAAVLTLAAGYPAARVLLRLRGRRLPDDEVLPSELPFAGALVGTALWLLPLCYVHPLSLLDSPVAMTWAAAGSLVSLGLFGWAWHATRIIVPGAIGAIGAIGASEASAGKAGEEASTKKAGEGEEEVFLVARFLEDTDYNPYGFGTHIALGGGTLAVTPGPGRYGAHRIPVERLIVKGVRRARGGDDDTVPASWHIAELDDAGTTVRLAAAPADLARIIRALDSAEASVNSADPKP</sequence>
<dbReference type="Proteomes" id="UP000325763">
    <property type="component" value="Chromosome"/>
</dbReference>
<evidence type="ECO:0000313" key="7">
    <source>
        <dbReference type="Proteomes" id="UP000325763"/>
    </source>
</evidence>
<reference evidence="3" key="1">
    <citation type="journal article" date="2001" name="Chem. Biol.">
        <title>Amphotericin biosynthesis in Streptomyces nodosus: deductions from analysis of polyketide synthase and late genes.</title>
        <authorList>
            <person name="Caffrey P."/>
            <person name="Lynch S."/>
            <person name="Flood E."/>
            <person name="Finnan S."/>
            <person name="Oliynyk M."/>
        </authorList>
    </citation>
    <scope>NUCLEOTIDE SEQUENCE</scope>
</reference>
<evidence type="ECO:0000313" key="6">
    <source>
        <dbReference type="Proteomes" id="UP000031526"/>
    </source>
</evidence>
<reference evidence="4 6" key="4">
    <citation type="journal article" date="2016" name="Appl. Microbiol. Biotechnol.">
        <title>Exploiting the genome sequence of Streptomyces nodosus for enhanced antibiotic production.</title>
        <authorList>
            <person name="Sweeney P."/>
            <person name="Murphy C.D."/>
            <person name="Caffrey P."/>
        </authorList>
    </citation>
    <scope>NUCLEOTIDE SEQUENCE [LARGE SCALE GENOMIC DNA]</scope>
    <source>
        <strain evidence="4 6">ATCC 14899</strain>
    </source>
</reference>
<dbReference type="EMBL" id="AF357202">
    <property type="protein sequence ID" value="AAK73507.1"/>
    <property type="molecule type" value="Genomic_DNA"/>
</dbReference>
<dbReference type="AlphaFoldDB" id="Q93NX3"/>
<dbReference type="RefSeq" id="WP_043437275.1">
    <property type="nucleotide sequence ID" value="NZ_CP009313.1"/>
</dbReference>
<feature type="transmembrane region" description="Helical" evidence="1">
    <location>
        <begin position="363"/>
        <end position="381"/>
    </location>
</feature>
<gene>
    <name evidence="3" type="primary">amphORF3</name>
    <name evidence="5" type="ORF">CP978_03030</name>
    <name evidence="4" type="ORF">SNOD_02630</name>
</gene>
<dbReference type="HOGENOM" id="CLU_500477_0_0_11"/>